<dbReference type="Pfam" id="PF03466">
    <property type="entry name" value="LysR_substrate"/>
    <property type="match status" value="1"/>
</dbReference>
<evidence type="ECO:0000256" key="4">
    <source>
        <dbReference type="ARBA" id="ARBA00023163"/>
    </source>
</evidence>
<keyword evidence="4" id="KW-0804">Transcription</keyword>
<proteinExistence type="inferred from homology"/>
<dbReference type="InterPro" id="IPR000847">
    <property type="entry name" value="LysR_HTH_N"/>
</dbReference>
<accession>A0ABS7WD64</accession>
<dbReference type="EMBL" id="JAHSTP010000020">
    <property type="protein sequence ID" value="MBZ6155900.1"/>
    <property type="molecule type" value="Genomic_DNA"/>
</dbReference>
<sequence length="302" mass="32363">MRVERARYFLAAVRTGSLRSAAAACGVSQPTIGQQLTLLEEELDAVLLIRSRQGVRTTPAGEALVGPLSRLVAAEDTVREAALASNGTYQGRVAVGGGSVTVETVVAPVVGRLLTDHPGLRFSVREGSSADIERAVAAGDLDLAVVTTPSRPAPRGLVRRRILVAPLGVHTRFDHPLAGRRDVTWDELGRWPIVTMRPGTVLHQRLRERLPDAEATVEAMSARTVQTMVAQGAGVGLLARFDPRQTVAGLAWLPLADADPVEVSLVQRADSRPSRSAVVVRRLIRARADELADRLGSGRRDQ</sequence>
<reference evidence="6 7" key="1">
    <citation type="submission" date="2021-06" db="EMBL/GenBank/DDBJ databases">
        <title>Ecological speciation of a Streptomyces species isolated from different habitats and geographic origins.</title>
        <authorList>
            <person name="Wang J."/>
        </authorList>
    </citation>
    <scope>NUCLEOTIDE SEQUENCE [LARGE SCALE GENOMIC DNA]</scope>
    <source>
        <strain evidence="6 7">FXJ8.012</strain>
    </source>
</reference>
<name>A0ABS7WD64_STROV</name>
<dbReference type="InterPro" id="IPR005119">
    <property type="entry name" value="LysR_subst-bd"/>
</dbReference>
<evidence type="ECO:0000313" key="6">
    <source>
        <dbReference type="EMBL" id="MBZ6155900.1"/>
    </source>
</evidence>
<evidence type="ECO:0000256" key="1">
    <source>
        <dbReference type="ARBA" id="ARBA00009437"/>
    </source>
</evidence>
<dbReference type="SUPFAM" id="SSF53850">
    <property type="entry name" value="Periplasmic binding protein-like II"/>
    <property type="match status" value="1"/>
</dbReference>
<dbReference type="Gene3D" id="1.10.10.10">
    <property type="entry name" value="Winged helix-like DNA-binding domain superfamily/Winged helix DNA-binding domain"/>
    <property type="match status" value="1"/>
</dbReference>
<dbReference type="PROSITE" id="PS50931">
    <property type="entry name" value="HTH_LYSR"/>
    <property type="match status" value="1"/>
</dbReference>
<dbReference type="Pfam" id="PF00126">
    <property type="entry name" value="HTH_1"/>
    <property type="match status" value="1"/>
</dbReference>
<keyword evidence="3" id="KW-0238">DNA-binding</keyword>
<dbReference type="Gene3D" id="3.40.190.10">
    <property type="entry name" value="Periplasmic binding protein-like II"/>
    <property type="match status" value="2"/>
</dbReference>
<keyword evidence="2" id="KW-0805">Transcription regulation</keyword>
<evidence type="ECO:0000313" key="7">
    <source>
        <dbReference type="Proteomes" id="UP000758701"/>
    </source>
</evidence>
<dbReference type="CDD" id="cd05466">
    <property type="entry name" value="PBP2_LTTR_substrate"/>
    <property type="match status" value="1"/>
</dbReference>
<dbReference type="PANTHER" id="PTHR30346:SF29">
    <property type="entry name" value="LYSR SUBSTRATE-BINDING"/>
    <property type="match status" value="1"/>
</dbReference>
<comment type="caution">
    <text evidence="6">The sequence shown here is derived from an EMBL/GenBank/DDBJ whole genome shotgun (WGS) entry which is preliminary data.</text>
</comment>
<dbReference type="InterPro" id="IPR036388">
    <property type="entry name" value="WH-like_DNA-bd_sf"/>
</dbReference>
<evidence type="ECO:0000256" key="3">
    <source>
        <dbReference type="ARBA" id="ARBA00023125"/>
    </source>
</evidence>
<gene>
    <name evidence="6" type="ORF">KVH32_32750</name>
</gene>
<evidence type="ECO:0000259" key="5">
    <source>
        <dbReference type="PROSITE" id="PS50931"/>
    </source>
</evidence>
<protein>
    <submittedName>
        <fullName evidence="6">LysR family transcriptional regulator</fullName>
    </submittedName>
</protein>
<dbReference type="RefSeq" id="WP_070387244.1">
    <property type="nucleotide sequence ID" value="NZ_CP043317.1"/>
</dbReference>
<dbReference type="InterPro" id="IPR036390">
    <property type="entry name" value="WH_DNA-bd_sf"/>
</dbReference>
<dbReference type="PANTHER" id="PTHR30346">
    <property type="entry name" value="TRANSCRIPTIONAL DUAL REGULATOR HCAR-RELATED"/>
    <property type="match status" value="1"/>
</dbReference>
<dbReference type="GeneID" id="69765474"/>
<evidence type="ECO:0000256" key="2">
    <source>
        <dbReference type="ARBA" id="ARBA00023015"/>
    </source>
</evidence>
<dbReference type="Proteomes" id="UP000758701">
    <property type="component" value="Unassembled WGS sequence"/>
</dbReference>
<dbReference type="SUPFAM" id="SSF46785">
    <property type="entry name" value="Winged helix' DNA-binding domain"/>
    <property type="match status" value="1"/>
</dbReference>
<organism evidence="6 7">
    <name type="scientific">Streptomyces olivaceus</name>
    <dbReference type="NCBI Taxonomy" id="47716"/>
    <lineage>
        <taxon>Bacteria</taxon>
        <taxon>Bacillati</taxon>
        <taxon>Actinomycetota</taxon>
        <taxon>Actinomycetes</taxon>
        <taxon>Kitasatosporales</taxon>
        <taxon>Streptomycetaceae</taxon>
        <taxon>Streptomyces</taxon>
    </lineage>
</organism>
<keyword evidence="7" id="KW-1185">Reference proteome</keyword>
<feature type="domain" description="HTH lysR-type" evidence="5">
    <location>
        <begin position="1"/>
        <end position="58"/>
    </location>
</feature>
<comment type="similarity">
    <text evidence="1">Belongs to the LysR transcriptional regulatory family.</text>
</comment>